<proteinExistence type="predicted"/>
<sequence>MASSSSRASSPLPPPPSPKGGGEGAEVARTSTSSTPAAAKKQQQHRHQATPLHAASSRRGSEEWDERVVSCNKCRPTTREKISVVPVDGGGSGTSNQRRVLSMSMSSPISSGIFKSIFSTLTRKSPKSGDSSSSATGAGTAGTEREEQWKLAVAELSHKLLQATRKRDEAVLEASRLKYSMAELEKKLSKLEIYCDDLKSGLEVCNSSSPYRIPLPRTENKNRVAEPFLVSVAEARAAVRHLSRSLTLQLRQNGGKVFDRITALLQPYDVKISVSRNPRSLLFYLESLLSRAFYEDFESAGFQRNGAASVLNPIDRCEANFASFQLLKALTWDEVLNKGTRHFSETFSRFCDRKMSEIVGMLGWSRAWPEALLQAFFVAAKSVWLVHLLASAVHPTLPIFRVEKGAEFDVAYMEDMVGDKVKKLMPSTVRVMVAPGFFVFNTVVKCKVLCRYDQQPDGLL</sequence>
<dbReference type="PANTHER" id="PTHR31029">
    <property type="entry name" value="CYCLIN-DEPENDENT KINASE-LIKE PROTEIN"/>
    <property type="match status" value="1"/>
</dbReference>
<comment type="caution">
    <text evidence="4">The sequence shown here is derived from an EMBL/GenBank/DDBJ whole genome shotgun (WGS) entry which is preliminary data.</text>
</comment>
<reference evidence="4 5" key="1">
    <citation type="submission" date="2021-07" db="EMBL/GenBank/DDBJ databases">
        <title>The Aristolochia fimbriata genome: insights into angiosperm evolution, floral development and chemical biosynthesis.</title>
        <authorList>
            <person name="Jiao Y."/>
        </authorList>
    </citation>
    <scope>NUCLEOTIDE SEQUENCE [LARGE SCALE GENOMIC DNA]</scope>
    <source>
        <strain evidence="4">IBCAS-2021</strain>
        <tissue evidence="4">Leaf</tissue>
    </source>
</reference>
<dbReference type="InterPro" id="IPR056813">
    <property type="entry name" value="GIL1_IRKI_C"/>
</dbReference>
<feature type="domain" description="GIL1/IRKI C-terminal" evidence="3">
    <location>
        <begin position="399"/>
        <end position="449"/>
    </location>
</feature>
<evidence type="ECO:0000313" key="4">
    <source>
        <dbReference type="EMBL" id="KAG9445404.1"/>
    </source>
</evidence>
<accession>A0AAV7EAV4</accession>
<dbReference type="InterPro" id="IPR042316">
    <property type="entry name" value="IRKI-like"/>
</dbReference>
<evidence type="ECO:0000313" key="5">
    <source>
        <dbReference type="Proteomes" id="UP000825729"/>
    </source>
</evidence>
<evidence type="ECO:0000259" key="3">
    <source>
        <dbReference type="Pfam" id="PF24994"/>
    </source>
</evidence>
<dbReference type="EMBL" id="JAINDJ010000006">
    <property type="protein sequence ID" value="KAG9445404.1"/>
    <property type="molecule type" value="Genomic_DNA"/>
</dbReference>
<keyword evidence="5" id="KW-1185">Reference proteome</keyword>
<dbReference type="AlphaFoldDB" id="A0AAV7EAV4"/>
<protein>
    <recommendedName>
        <fullName evidence="3">GIL1/IRKI C-terminal domain-containing protein</fullName>
    </recommendedName>
</protein>
<feature type="region of interest" description="Disordered" evidence="2">
    <location>
        <begin position="1"/>
        <end position="66"/>
    </location>
</feature>
<dbReference type="PANTHER" id="PTHR31029:SF4">
    <property type="entry name" value="CYCLIN-DEPENDENT KINASE-LIKE PROTEIN"/>
    <property type="match status" value="1"/>
</dbReference>
<keyword evidence="1" id="KW-0175">Coiled coil</keyword>
<feature type="compositionally biased region" description="Low complexity" evidence="2">
    <location>
        <begin position="131"/>
        <end position="142"/>
    </location>
</feature>
<evidence type="ECO:0000256" key="2">
    <source>
        <dbReference type="SAM" id="MobiDB-lite"/>
    </source>
</evidence>
<feature type="compositionally biased region" description="Low complexity" evidence="2">
    <location>
        <begin position="1"/>
        <end position="10"/>
    </location>
</feature>
<feature type="compositionally biased region" description="Low complexity" evidence="2">
    <location>
        <begin position="30"/>
        <end position="41"/>
    </location>
</feature>
<name>A0AAV7EAV4_ARIFI</name>
<feature type="coiled-coil region" evidence="1">
    <location>
        <begin position="167"/>
        <end position="201"/>
    </location>
</feature>
<organism evidence="4 5">
    <name type="scientific">Aristolochia fimbriata</name>
    <name type="common">White veined hardy Dutchman's pipe vine</name>
    <dbReference type="NCBI Taxonomy" id="158543"/>
    <lineage>
        <taxon>Eukaryota</taxon>
        <taxon>Viridiplantae</taxon>
        <taxon>Streptophyta</taxon>
        <taxon>Embryophyta</taxon>
        <taxon>Tracheophyta</taxon>
        <taxon>Spermatophyta</taxon>
        <taxon>Magnoliopsida</taxon>
        <taxon>Magnoliidae</taxon>
        <taxon>Piperales</taxon>
        <taxon>Aristolochiaceae</taxon>
        <taxon>Aristolochia</taxon>
    </lineage>
</organism>
<gene>
    <name evidence="4" type="ORF">H6P81_016744</name>
</gene>
<evidence type="ECO:0000256" key="1">
    <source>
        <dbReference type="SAM" id="Coils"/>
    </source>
</evidence>
<dbReference type="Pfam" id="PF24994">
    <property type="entry name" value="GIL1_IRKI_C"/>
    <property type="match status" value="1"/>
</dbReference>
<feature type="region of interest" description="Disordered" evidence="2">
    <location>
        <begin position="123"/>
        <end position="143"/>
    </location>
</feature>
<dbReference type="Proteomes" id="UP000825729">
    <property type="component" value="Unassembled WGS sequence"/>
</dbReference>